<keyword evidence="3" id="KW-1185">Reference proteome</keyword>
<comment type="caution">
    <text evidence="2">The sequence shown here is derived from an EMBL/GenBank/DDBJ whole genome shotgun (WGS) entry which is preliminary data.</text>
</comment>
<accession>A0AAE0NBX8</accession>
<reference evidence="2" key="1">
    <citation type="journal article" date="2023" name="Mol. Phylogenet. Evol.">
        <title>Genome-scale phylogeny and comparative genomics of the fungal order Sordariales.</title>
        <authorList>
            <person name="Hensen N."/>
            <person name="Bonometti L."/>
            <person name="Westerberg I."/>
            <person name="Brannstrom I.O."/>
            <person name="Guillou S."/>
            <person name="Cros-Aarteil S."/>
            <person name="Calhoun S."/>
            <person name="Haridas S."/>
            <person name="Kuo A."/>
            <person name="Mondo S."/>
            <person name="Pangilinan J."/>
            <person name="Riley R."/>
            <person name="LaButti K."/>
            <person name="Andreopoulos B."/>
            <person name="Lipzen A."/>
            <person name="Chen C."/>
            <person name="Yan M."/>
            <person name="Daum C."/>
            <person name="Ng V."/>
            <person name="Clum A."/>
            <person name="Steindorff A."/>
            <person name="Ohm R.A."/>
            <person name="Martin F."/>
            <person name="Silar P."/>
            <person name="Natvig D.O."/>
            <person name="Lalanne C."/>
            <person name="Gautier V."/>
            <person name="Ament-Velasquez S.L."/>
            <person name="Kruys A."/>
            <person name="Hutchinson M.I."/>
            <person name="Powell A.J."/>
            <person name="Barry K."/>
            <person name="Miller A.N."/>
            <person name="Grigoriev I.V."/>
            <person name="Debuchy R."/>
            <person name="Gladieux P."/>
            <person name="Hiltunen Thoren M."/>
            <person name="Johannesson H."/>
        </authorList>
    </citation>
    <scope>NUCLEOTIDE SEQUENCE</scope>
    <source>
        <strain evidence="2">CBS 232.78</strain>
    </source>
</reference>
<feature type="compositionally biased region" description="Low complexity" evidence="1">
    <location>
        <begin position="177"/>
        <end position="193"/>
    </location>
</feature>
<dbReference type="Proteomes" id="UP001285441">
    <property type="component" value="Unassembled WGS sequence"/>
</dbReference>
<dbReference type="AlphaFoldDB" id="A0AAE0NBX8"/>
<sequence>MQSRRRVGDRACLRWTDSSSSPVCCKKPAQLLTQTFNSRAPFAAHAITLQEHERENRLMSRRTSSLDARFYWPQLGLLRGGSFALWLGSVMSNIGDSTVSGTCWPGRGPAKPLSRPSSGIARTSGVGWPSILVFGAETALTASCGLKLWTHRQRVCEARRLTNADWQPKRPRYAEVSWTSATSPPSSTRSGEK</sequence>
<evidence type="ECO:0000313" key="3">
    <source>
        <dbReference type="Proteomes" id="UP001285441"/>
    </source>
</evidence>
<evidence type="ECO:0000256" key="1">
    <source>
        <dbReference type="SAM" id="MobiDB-lite"/>
    </source>
</evidence>
<evidence type="ECO:0000313" key="2">
    <source>
        <dbReference type="EMBL" id="KAK3378342.1"/>
    </source>
</evidence>
<organism evidence="2 3">
    <name type="scientific">Podospora didyma</name>
    <dbReference type="NCBI Taxonomy" id="330526"/>
    <lineage>
        <taxon>Eukaryota</taxon>
        <taxon>Fungi</taxon>
        <taxon>Dikarya</taxon>
        <taxon>Ascomycota</taxon>
        <taxon>Pezizomycotina</taxon>
        <taxon>Sordariomycetes</taxon>
        <taxon>Sordariomycetidae</taxon>
        <taxon>Sordariales</taxon>
        <taxon>Podosporaceae</taxon>
        <taxon>Podospora</taxon>
    </lineage>
</organism>
<gene>
    <name evidence="2" type="ORF">B0H63DRAFT_244960</name>
</gene>
<protein>
    <submittedName>
        <fullName evidence="2">Uncharacterized protein</fullName>
    </submittedName>
</protein>
<reference evidence="2" key="2">
    <citation type="submission" date="2023-06" db="EMBL/GenBank/DDBJ databases">
        <authorList>
            <consortium name="Lawrence Berkeley National Laboratory"/>
            <person name="Haridas S."/>
            <person name="Hensen N."/>
            <person name="Bonometti L."/>
            <person name="Westerberg I."/>
            <person name="Brannstrom I.O."/>
            <person name="Guillou S."/>
            <person name="Cros-Aarteil S."/>
            <person name="Calhoun S."/>
            <person name="Kuo A."/>
            <person name="Mondo S."/>
            <person name="Pangilinan J."/>
            <person name="Riley R."/>
            <person name="LaButti K."/>
            <person name="Andreopoulos B."/>
            <person name="Lipzen A."/>
            <person name="Chen C."/>
            <person name="Yanf M."/>
            <person name="Daum C."/>
            <person name="Ng V."/>
            <person name="Clum A."/>
            <person name="Steindorff A."/>
            <person name="Ohm R."/>
            <person name="Martin F."/>
            <person name="Silar P."/>
            <person name="Natvig D."/>
            <person name="Lalanne C."/>
            <person name="Gautier V."/>
            <person name="Ament-velasquez S.L."/>
            <person name="Kruys A."/>
            <person name="Hutchinson M.I."/>
            <person name="Powell A.J."/>
            <person name="Barry K."/>
            <person name="Miller A.N."/>
            <person name="Grigoriev I.V."/>
            <person name="Debuchy R."/>
            <person name="Gladieux P."/>
            <person name="Thoren M.H."/>
            <person name="Johannesson H."/>
        </authorList>
    </citation>
    <scope>NUCLEOTIDE SEQUENCE</scope>
    <source>
        <strain evidence="2">CBS 232.78</strain>
    </source>
</reference>
<feature type="region of interest" description="Disordered" evidence="1">
    <location>
        <begin position="171"/>
        <end position="193"/>
    </location>
</feature>
<dbReference type="EMBL" id="JAULSW010000006">
    <property type="protein sequence ID" value="KAK3378342.1"/>
    <property type="molecule type" value="Genomic_DNA"/>
</dbReference>
<name>A0AAE0NBX8_9PEZI</name>
<proteinExistence type="predicted"/>